<organism evidence="2 3">
    <name type="scientific">Thermobifida halotolerans</name>
    <dbReference type="NCBI Taxonomy" id="483545"/>
    <lineage>
        <taxon>Bacteria</taxon>
        <taxon>Bacillati</taxon>
        <taxon>Actinomycetota</taxon>
        <taxon>Actinomycetes</taxon>
        <taxon>Streptosporangiales</taxon>
        <taxon>Nocardiopsidaceae</taxon>
        <taxon>Thermobifida</taxon>
    </lineage>
</organism>
<keyword evidence="3" id="KW-1185">Reference proteome</keyword>
<sequence>MVVCWLVGLVAWFVCNAAGTGVVVRAAPPEQLAAFEGVVLWYGSASLVCTLVAAASAALAHRAPRCDRVGRDAAAALGAPVASVAVNSVLVAAEPSPAWGVFLAPAALSLVGAVAGWLLVRALRSRPEERRGAAVPTSRRR</sequence>
<dbReference type="KEGG" id="thao:NI17_014215"/>
<feature type="transmembrane region" description="Helical" evidence="1">
    <location>
        <begin position="73"/>
        <end position="93"/>
    </location>
</feature>
<dbReference type="EMBL" id="CP063196">
    <property type="protein sequence ID" value="UOE22060.1"/>
    <property type="molecule type" value="Genomic_DNA"/>
</dbReference>
<evidence type="ECO:0000313" key="3">
    <source>
        <dbReference type="Proteomes" id="UP000265719"/>
    </source>
</evidence>
<dbReference type="AlphaFoldDB" id="A0AA97M6E7"/>
<keyword evidence="1" id="KW-0472">Membrane</keyword>
<accession>A0AA97M6E7</accession>
<name>A0AA97M6E7_9ACTN</name>
<evidence type="ECO:0000313" key="2">
    <source>
        <dbReference type="EMBL" id="UOE22060.1"/>
    </source>
</evidence>
<dbReference type="Proteomes" id="UP000265719">
    <property type="component" value="Chromosome"/>
</dbReference>
<feature type="transmembrane region" description="Helical" evidence="1">
    <location>
        <begin position="99"/>
        <end position="120"/>
    </location>
</feature>
<feature type="transmembrane region" description="Helical" evidence="1">
    <location>
        <begin position="41"/>
        <end position="61"/>
    </location>
</feature>
<reference evidence="2" key="1">
    <citation type="submission" date="2020-10" db="EMBL/GenBank/DDBJ databases">
        <title>De novo genome project of the cellulose decomposer Thermobifida halotolerans type strain.</title>
        <authorList>
            <person name="Nagy I."/>
            <person name="Horvath B."/>
            <person name="Kukolya J."/>
            <person name="Nagy I."/>
            <person name="Orsini M."/>
        </authorList>
    </citation>
    <scope>NUCLEOTIDE SEQUENCE</scope>
    <source>
        <strain evidence="2">DSM 44931</strain>
    </source>
</reference>
<gene>
    <name evidence="2" type="ORF">NI17_014215</name>
</gene>
<proteinExistence type="predicted"/>
<evidence type="ECO:0000256" key="1">
    <source>
        <dbReference type="SAM" id="Phobius"/>
    </source>
</evidence>
<protein>
    <submittedName>
        <fullName evidence="2">Uncharacterized protein</fullName>
    </submittedName>
</protein>
<keyword evidence="1" id="KW-0812">Transmembrane</keyword>
<keyword evidence="1" id="KW-1133">Transmembrane helix</keyword>